<evidence type="ECO:0000259" key="3">
    <source>
        <dbReference type="Pfam" id="PF00534"/>
    </source>
</evidence>
<dbReference type="EMBL" id="BONR01000002">
    <property type="protein sequence ID" value="GIG54436.1"/>
    <property type="molecule type" value="Genomic_DNA"/>
</dbReference>
<keyword evidence="1" id="KW-0328">Glycosyltransferase</keyword>
<dbReference type="PANTHER" id="PTHR12526:SF590">
    <property type="entry name" value="ALPHA-MALTOSE-1-PHOSPHATE SYNTHASE"/>
    <property type="match status" value="1"/>
</dbReference>
<dbReference type="SUPFAM" id="SSF53756">
    <property type="entry name" value="UDP-Glycosyltransferase/glycogen phosphorylase"/>
    <property type="match status" value="1"/>
</dbReference>
<feature type="domain" description="Glycosyl transferase family 1" evidence="3">
    <location>
        <begin position="199"/>
        <end position="380"/>
    </location>
</feature>
<dbReference type="InterPro" id="IPR028098">
    <property type="entry name" value="Glyco_trans_4-like_N"/>
</dbReference>
<dbReference type="GO" id="GO:0009250">
    <property type="term" value="P:glucan biosynthetic process"/>
    <property type="evidence" value="ECO:0007669"/>
    <property type="project" value="InterPro"/>
</dbReference>
<evidence type="ECO:0000313" key="6">
    <source>
        <dbReference type="Proteomes" id="UP000652354"/>
    </source>
</evidence>
<comment type="caution">
    <text evidence="5">The sequence shown here is derived from an EMBL/GenBank/DDBJ whole genome shotgun (WGS) entry which is preliminary data.</text>
</comment>
<dbReference type="Pfam" id="PF13439">
    <property type="entry name" value="Glyco_transf_4"/>
    <property type="match status" value="1"/>
</dbReference>
<name>A0A919Q220_9MICO</name>
<dbReference type="InterPro" id="IPR011875">
    <property type="entry name" value="M1P_synthase"/>
</dbReference>
<dbReference type="Proteomes" id="UP000652354">
    <property type="component" value="Unassembled WGS sequence"/>
</dbReference>
<evidence type="ECO:0000259" key="4">
    <source>
        <dbReference type="Pfam" id="PF13439"/>
    </source>
</evidence>
<protein>
    <submittedName>
        <fullName evidence="5">Glycogen synthase</fullName>
    </submittedName>
</protein>
<gene>
    <name evidence="5" type="ORF">Dac01nite_11880</name>
</gene>
<sequence>MGDMRVDILTREFPPHIYGGAGVHVAELSAVLRQHIDVEVRAFDGPRDEPGVVGYNPLGGGVGDASLDVLAHNLPMAKDCAGADLVHSHTWYANMAGHLAARLHGIPHVLSAHSLEPLRPWKAEQLGGGYQVSSWIERTAYEGADAVIAVSDGMRRDILRSYPTVNPDKVGVIHNGINVDAWAAPSTDEERAAADAVVQRYGIDRSRPALVFVGRITRQKGLPHFLRAVEQLPTDVQVVLCAGAPDTKDIAAEVSGLVSSLQERRDGVIWIEEHLPRAELVAVLDACTAFVCPSVYEPLGIVNLEAMAVGLPVVATATGGIPEVVVDGSTGTLVPIDQVQDGTGTPTDPEAFIADLAAALTDMVSDQERAARMGAAGRERAAEHFSWETIGERTLQLYRALVG</sequence>
<dbReference type="CDD" id="cd03801">
    <property type="entry name" value="GT4_PimA-like"/>
    <property type="match status" value="1"/>
</dbReference>
<feature type="domain" description="Glycosyltransferase subfamily 4-like N-terminal" evidence="4">
    <location>
        <begin position="18"/>
        <end position="180"/>
    </location>
</feature>
<dbReference type="AlphaFoldDB" id="A0A919Q220"/>
<dbReference type="GO" id="GO:0016757">
    <property type="term" value="F:glycosyltransferase activity"/>
    <property type="evidence" value="ECO:0007669"/>
    <property type="project" value="UniProtKB-KW"/>
</dbReference>
<keyword evidence="2" id="KW-0808">Transferase</keyword>
<dbReference type="NCBIfam" id="TIGR02149">
    <property type="entry name" value="glgA_Coryne"/>
    <property type="match status" value="1"/>
</dbReference>
<dbReference type="Gene3D" id="3.40.50.2000">
    <property type="entry name" value="Glycogen Phosphorylase B"/>
    <property type="match status" value="2"/>
</dbReference>
<evidence type="ECO:0000313" key="5">
    <source>
        <dbReference type="EMBL" id="GIG54436.1"/>
    </source>
</evidence>
<proteinExistence type="predicted"/>
<evidence type="ECO:0000256" key="1">
    <source>
        <dbReference type="ARBA" id="ARBA00022676"/>
    </source>
</evidence>
<keyword evidence="6" id="KW-1185">Reference proteome</keyword>
<dbReference type="InterPro" id="IPR001296">
    <property type="entry name" value="Glyco_trans_1"/>
</dbReference>
<dbReference type="Pfam" id="PF00534">
    <property type="entry name" value="Glycos_transf_1"/>
    <property type="match status" value="1"/>
</dbReference>
<accession>A0A919Q220</accession>
<reference evidence="5" key="1">
    <citation type="submission" date="2021-01" db="EMBL/GenBank/DDBJ databases">
        <title>Whole genome shotgun sequence of Demequina activiva NBRC 110675.</title>
        <authorList>
            <person name="Komaki H."/>
            <person name="Tamura T."/>
        </authorList>
    </citation>
    <scope>NUCLEOTIDE SEQUENCE</scope>
    <source>
        <strain evidence="5">NBRC 110675</strain>
    </source>
</reference>
<evidence type="ECO:0000256" key="2">
    <source>
        <dbReference type="ARBA" id="ARBA00022679"/>
    </source>
</evidence>
<dbReference type="PANTHER" id="PTHR12526">
    <property type="entry name" value="GLYCOSYLTRANSFERASE"/>
    <property type="match status" value="1"/>
</dbReference>
<organism evidence="5 6">
    <name type="scientific">Demequina activiva</name>
    <dbReference type="NCBI Taxonomy" id="1582364"/>
    <lineage>
        <taxon>Bacteria</taxon>
        <taxon>Bacillati</taxon>
        <taxon>Actinomycetota</taxon>
        <taxon>Actinomycetes</taxon>
        <taxon>Micrococcales</taxon>
        <taxon>Demequinaceae</taxon>
        <taxon>Demequina</taxon>
    </lineage>
</organism>